<sequence>MRLVPIADEVNFTPEEVLDFLVDTIKLPMNENDTLALIKISGLSFFDLYRLALAVNEQFSFLKASFPKDTLTIDFALIFMGTILMLEEEDWEFNENDRAIAKALKTKLGMAKAIGTYKNDLETQ</sequence>
<dbReference type="RefSeq" id="WP_072765544.1">
    <property type="nucleotide sequence ID" value="NZ_FQYX01000030.1"/>
</dbReference>
<dbReference type="AlphaFoldDB" id="A0A1M6L780"/>
<evidence type="ECO:0000313" key="2">
    <source>
        <dbReference type="Proteomes" id="UP000184231"/>
    </source>
</evidence>
<name>A0A1M6L780_9FLAO</name>
<proteinExistence type="predicted"/>
<dbReference type="Proteomes" id="UP000184231">
    <property type="component" value="Unassembled WGS sequence"/>
</dbReference>
<dbReference type="STRING" id="558155.SAMN04487911_1305"/>
<protein>
    <submittedName>
        <fullName evidence="1">Uncharacterized protein</fullName>
    </submittedName>
</protein>
<keyword evidence="2" id="KW-1185">Reference proteome</keyword>
<dbReference type="EMBL" id="FQYX01000030">
    <property type="protein sequence ID" value="SHJ67037.1"/>
    <property type="molecule type" value="Genomic_DNA"/>
</dbReference>
<evidence type="ECO:0000313" key="1">
    <source>
        <dbReference type="EMBL" id="SHJ67037.1"/>
    </source>
</evidence>
<gene>
    <name evidence="1" type="ORF">SAMN04487911_1305</name>
</gene>
<accession>A0A1M6L780</accession>
<reference evidence="1 2" key="1">
    <citation type="submission" date="2016-11" db="EMBL/GenBank/DDBJ databases">
        <authorList>
            <person name="Jaros S."/>
            <person name="Januszkiewicz K."/>
            <person name="Wedrychowicz H."/>
        </authorList>
    </citation>
    <scope>NUCLEOTIDE SEQUENCE [LARGE SCALE GENOMIC DNA]</scope>
    <source>
        <strain evidence="1 2">CGMCC 1.8863</strain>
    </source>
</reference>
<organism evidence="1 2">
    <name type="scientific">Arenibacter nanhaiticus</name>
    <dbReference type="NCBI Taxonomy" id="558155"/>
    <lineage>
        <taxon>Bacteria</taxon>
        <taxon>Pseudomonadati</taxon>
        <taxon>Bacteroidota</taxon>
        <taxon>Flavobacteriia</taxon>
        <taxon>Flavobacteriales</taxon>
        <taxon>Flavobacteriaceae</taxon>
        <taxon>Arenibacter</taxon>
    </lineage>
</organism>